<evidence type="ECO:0000313" key="1">
    <source>
        <dbReference type="EMBL" id="GDZ84563.1"/>
    </source>
</evidence>
<dbReference type="GeneID" id="61103128"/>
<comment type="caution">
    <text evidence="1">The sequence shown here is derived from an EMBL/GenBank/DDBJ whole genome shotgun (WGS) entry which is preliminary data.</text>
</comment>
<dbReference type="Gene3D" id="3.40.630.30">
    <property type="match status" value="1"/>
</dbReference>
<name>A0A5A5U3Y4_LEUCI</name>
<dbReference type="SUPFAM" id="SSF55729">
    <property type="entry name" value="Acyl-CoA N-acyltransferases (Nat)"/>
    <property type="match status" value="1"/>
</dbReference>
<dbReference type="RefSeq" id="WP_004909319.1">
    <property type="nucleotide sequence ID" value="NZ_BJJW01000015.1"/>
</dbReference>
<dbReference type="Proteomes" id="UP000323274">
    <property type="component" value="Unassembled WGS sequence"/>
</dbReference>
<reference evidence="1 2" key="1">
    <citation type="submission" date="2019-04" db="EMBL/GenBank/DDBJ databases">
        <title>A pseudo-fructophilic Leuconostoc citreum strain F192-5 isolated from peel of satsuma mandarin: the first report for isolation and characterization of strain-dependent fructophilic-like characteristics.</title>
        <authorList>
            <person name="Maeno S."/>
            <person name="Tanizawa Y."/>
            <person name="Kajikawa A."/>
            <person name="Kanesaki Y."/>
            <person name="Kubota E."/>
            <person name="Arita M."/>
            <person name="Leon D."/>
            <person name="Endo A."/>
        </authorList>
    </citation>
    <scope>NUCLEOTIDE SEQUENCE [LARGE SCALE GENOMIC DNA]</scope>
    <source>
        <strain evidence="1 2">F192-5</strain>
    </source>
</reference>
<dbReference type="PROSITE" id="PS51186">
    <property type="entry name" value="GNAT"/>
    <property type="match status" value="1"/>
</dbReference>
<sequence>MTTQIKHQSGLSHIHDDALYIRKIVFVTEQGVPLDDELDNPENEEKAIHIVAYVANQPAATARLLEETPGTWHVQRVATLKNMRQRGIGKEIFHYIEALAPSYHIHCLYLGAQLHASPFYTQIGFVAYGPEFIEAGIKHISMKKELN</sequence>
<organism evidence="1 2">
    <name type="scientific">Leuconostoc citreum</name>
    <dbReference type="NCBI Taxonomy" id="33964"/>
    <lineage>
        <taxon>Bacteria</taxon>
        <taxon>Bacillati</taxon>
        <taxon>Bacillota</taxon>
        <taxon>Bacilli</taxon>
        <taxon>Lactobacillales</taxon>
        <taxon>Lactobacillaceae</taxon>
        <taxon>Leuconostoc</taxon>
    </lineage>
</organism>
<dbReference type="AlphaFoldDB" id="A0A5A5U3Y4"/>
<dbReference type="InterPro" id="IPR016181">
    <property type="entry name" value="Acyl_CoA_acyltransferase"/>
</dbReference>
<dbReference type="OMA" id="PHVEMRK"/>
<proteinExistence type="predicted"/>
<protein>
    <submittedName>
        <fullName evidence="1">N-acetyltransferase</fullName>
    </submittedName>
</protein>
<dbReference type="Pfam" id="PF13673">
    <property type="entry name" value="Acetyltransf_10"/>
    <property type="match status" value="1"/>
</dbReference>
<dbReference type="GO" id="GO:0016747">
    <property type="term" value="F:acyltransferase activity, transferring groups other than amino-acyl groups"/>
    <property type="evidence" value="ECO:0007669"/>
    <property type="project" value="InterPro"/>
</dbReference>
<dbReference type="EMBL" id="BJJW01000015">
    <property type="protein sequence ID" value="GDZ84563.1"/>
    <property type="molecule type" value="Genomic_DNA"/>
</dbReference>
<gene>
    <name evidence="1" type="ORF">LCIT_18050</name>
</gene>
<keyword evidence="1" id="KW-0808">Transferase</keyword>
<dbReference type="InterPro" id="IPR000182">
    <property type="entry name" value="GNAT_dom"/>
</dbReference>
<accession>A0A5A5U3Y4</accession>
<evidence type="ECO:0000313" key="2">
    <source>
        <dbReference type="Proteomes" id="UP000323274"/>
    </source>
</evidence>
<dbReference type="CDD" id="cd04301">
    <property type="entry name" value="NAT_SF"/>
    <property type="match status" value="1"/>
</dbReference>